<dbReference type="AlphaFoldDB" id="A0A7Z7VNE3"/>
<dbReference type="EMBL" id="SISP01000020">
    <property type="protein sequence ID" value="TBM41320.1"/>
    <property type="molecule type" value="Genomic_DNA"/>
</dbReference>
<organism evidence="1 2">
    <name type="scientific">Vibrio cholerae</name>
    <dbReference type="NCBI Taxonomy" id="666"/>
    <lineage>
        <taxon>Bacteria</taxon>
        <taxon>Pseudomonadati</taxon>
        <taxon>Pseudomonadota</taxon>
        <taxon>Gammaproteobacteria</taxon>
        <taxon>Vibrionales</taxon>
        <taxon>Vibrionaceae</taxon>
        <taxon>Vibrio</taxon>
    </lineage>
</organism>
<gene>
    <name evidence="1" type="ORF">EYB64_12155</name>
</gene>
<protein>
    <submittedName>
        <fullName evidence="1">Uncharacterized protein</fullName>
    </submittedName>
</protein>
<evidence type="ECO:0000313" key="1">
    <source>
        <dbReference type="EMBL" id="TBM41320.1"/>
    </source>
</evidence>
<evidence type="ECO:0000313" key="2">
    <source>
        <dbReference type="Proteomes" id="UP000294145"/>
    </source>
</evidence>
<dbReference type="RefSeq" id="WP_114709054.1">
    <property type="nucleotide sequence ID" value="NZ_POTE01000089.1"/>
</dbReference>
<dbReference type="Proteomes" id="UP000294145">
    <property type="component" value="Unassembled WGS sequence"/>
</dbReference>
<comment type="caution">
    <text evidence="1">The sequence shown here is derived from an EMBL/GenBank/DDBJ whole genome shotgun (WGS) entry which is preliminary data.</text>
</comment>
<sequence>MHKVYRLERHFKKLELLYEAELAKSKSSSANLLFIRFEKLERIRNRLNERFLCLTGGAYYRDFSISVENLSINLCQIIEYKFEFES</sequence>
<proteinExistence type="predicted"/>
<accession>A0A7Z7VNE3</accession>
<name>A0A7Z7VNE3_VIBCL</name>
<reference evidence="1 2" key="1">
    <citation type="submission" date="2019-02" db="EMBL/GenBank/DDBJ databases">
        <title>Genomic plasticity associated with the antimicrobial resistance in Vibrio cholerae.</title>
        <authorList>
            <person name="Verma J."/>
            <person name="Bag S."/>
            <person name="Saha B."/>
            <person name="Kumar P."/>
            <person name="Ghosh T.S."/>
            <person name="Dayal M."/>
            <person name="Senapati T."/>
            <person name="Mehra S."/>
            <person name="Dey P."/>
            <person name="Desigamani A."/>
            <person name="Kumar D."/>
            <person name="Rana P."/>
            <person name="Kumar B."/>
            <person name="Maiti T.K."/>
            <person name="Sharma N.C."/>
            <person name="Bhadra R.K."/>
            <person name="Mutreja A."/>
            <person name="Nair G.B."/>
            <person name="Ramamurthy T."/>
            <person name="Das B."/>
        </authorList>
    </citation>
    <scope>NUCLEOTIDE SEQUENCE [LARGE SCALE GENOMIC DNA]</scope>
    <source>
        <strain evidence="1 2">IDH06781</strain>
    </source>
</reference>